<dbReference type="GO" id="GO:0006694">
    <property type="term" value="P:steroid biosynthetic process"/>
    <property type="evidence" value="ECO:0007669"/>
    <property type="project" value="InterPro"/>
</dbReference>
<keyword evidence="6" id="KW-1185">Reference proteome</keyword>
<dbReference type="InterPro" id="IPR036291">
    <property type="entry name" value="NAD(P)-bd_dom_sf"/>
</dbReference>
<evidence type="ECO:0000313" key="5">
    <source>
        <dbReference type="EMBL" id="CAD5123759.1"/>
    </source>
</evidence>
<keyword evidence="2 3" id="KW-0560">Oxidoreductase</keyword>
<keyword evidence="3" id="KW-1133">Transmembrane helix</keyword>
<dbReference type="OrthoDB" id="2735536at2759"/>
<keyword evidence="3" id="KW-0472">Membrane</keyword>
<accession>A0A7I8W5C9</accession>
<organism evidence="5 6">
    <name type="scientific">Dimorphilus gyrociliatus</name>
    <dbReference type="NCBI Taxonomy" id="2664684"/>
    <lineage>
        <taxon>Eukaryota</taxon>
        <taxon>Metazoa</taxon>
        <taxon>Spiralia</taxon>
        <taxon>Lophotrochozoa</taxon>
        <taxon>Annelida</taxon>
        <taxon>Polychaeta</taxon>
        <taxon>Polychaeta incertae sedis</taxon>
        <taxon>Dinophilidae</taxon>
        <taxon>Dimorphilus</taxon>
    </lineage>
</organism>
<dbReference type="EMBL" id="CAJFCJ010000019">
    <property type="protein sequence ID" value="CAD5123759.1"/>
    <property type="molecule type" value="Genomic_DNA"/>
</dbReference>
<keyword evidence="3" id="KW-0812">Transmembrane</keyword>
<dbReference type="PANTHER" id="PTHR43245:SF51">
    <property type="entry name" value="SHORT CHAIN DEHYDROGENASE_REDUCTASE FAMILY 42E, MEMBER 2"/>
    <property type="match status" value="1"/>
</dbReference>
<dbReference type="InterPro" id="IPR050177">
    <property type="entry name" value="Lipid_A_modif_metabolic_enz"/>
</dbReference>
<dbReference type="PANTHER" id="PTHR43245">
    <property type="entry name" value="BIFUNCTIONAL POLYMYXIN RESISTANCE PROTEIN ARNA"/>
    <property type="match status" value="1"/>
</dbReference>
<gene>
    <name evidence="5" type="ORF">DGYR_LOCUS11400</name>
</gene>
<dbReference type="Pfam" id="PF01073">
    <property type="entry name" value="3Beta_HSD"/>
    <property type="match status" value="1"/>
</dbReference>
<evidence type="ECO:0000256" key="2">
    <source>
        <dbReference type="ARBA" id="ARBA00023002"/>
    </source>
</evidence>
<evidence type="ECO:0000256" key="3">
    <source>
        <dbReference type="RuleBase" id="RU004475"/>
    </source>
</evidence>
<evidence type="ECO:0000259" key="4">
    <source>
        <dbReference type="Pfam" id="PF01073"/>
    </source>
</evidence>
<sequence length="376" mass="42817">MKAGLSNTKAEVHVVTGGAGYLGQKLGLKLAEEGIVVRLFDIRPPKNLSNLPKTIKFYEGNILDEAALSDVLREADCVHHVASYGMSGREMLNKELIRRVNVNGTRLLIKICKSLNVSRLIYTSTYNVIFGGQEIKNGNETLPYWPVEKHTDEYSRTKCLAEQLVLESNSPSFKTCALRLAAIYGPGEERHFPRIIKYMEQGLFAFTYGDAIVDFVHVDNVVNCHILSSSSLKNGKAAGQSYFVSDGAPIKNWDFMKPFVEGLGYKYPNLKIPTKFIFYIAFVIEILYLCFSSIYNFQPLLTRAEVYKTGVSHYFSIEKAKRDLNYQPVRQNDVQSMAEWFKSRGYYRKKQKSHIGYYIMLCIMIILFLSMMPVAY</sequence>
<dbReference type="SUPFAM" id="SSF51735">
    <property type="entry name" value="NAD(P)-binding Rossmann-fold domains"/>
    <property type="match status" value="1"/>
</dbReference>
<proteinExistence type="inferred from homology"/>
<dbReference type="Proteomes" id="UP000549394">
    <property type="component" value="Unassembled WGS sequence"/>
</dbReference>
<reference evidence="5 6" key="1">
    <citation type="submission" date="2020-08" db="EMBL/GenBank/DDBJ databases">
        <authorList>
            <person name="Hejnol A."/>
        </authorList>
    </citation>
    <scope>NUCLEOTIDE SEQUENCE [LARGE SCALE GENOMIC DNA]</scope>
</reference>
<dbReference type="Gene3D" id="3.40.50.720">
    <property type="entry name" value="NAD(P)-binding Rossmann-like Domain"/>
    <property type="match status" value="1"/>
</dbReference>
<evidence type="ECO:0000256" key="1">
    <source>
        <dbReference type="ARBA" id="ARBA00009219"/>
    </source>
</evidence>
<dbReference type="GO" id="GO:0016616">
    <property type="term" value="F:oxidoreductase activity, acting on the CH-OH group of donors, NAD or NADP as acceptor"/>
    <property type="evidence" value="ECO:0007669"/>
    <property type="project" value="InterPro"/>
</dbReference>
<feature type="transmembrane region" description="Helical" evidence="3">
    <location>
        <begin position="355"/>
        <end position="375"/>
    </location>
</feature>
<protein>
    <recommendedName>
        <fullName evidence="4">3-beta hydroxysteroid dehydrogenase/isomerase domain-containing protein</fullName>
    </recommendedName>
</protein>
<dbReference type="AlphaFoldDB" id="A0A7I8W5C9"/>
<comment type="caution">
    <text evidence="5">The sequence shown here is derived from an EMBL/GenBank/DDBJ whole genome shotgun (WGS) entry which is preliminary data.</text>
</comment>
<comment type="similarity">
    <text evidence="1 3">Belongs to the 3-beta-HSD family.</text>
</comment>
<feature type="transmembrane region" description="Helical" evidence="3">
    <location>
        <begin position="276"/>
        <end position="297"/>
    </location>
</feature>
<evidence type="ECO:0000313" key="6">
    <source>
        <dbReference type="Proteomes" id="UP000549394"/>
    </source>
</evidence>
<feature type="domain" description="3-beta hydroxysteroid dehydrogenase/isomerase" evidence="4">
    <location>
        <begin position="14"/>
        <end position="269"/>
    </location>
</feature>
<name>A0A7I8W5C9_9ANNE</name>
<dbReference type="InterPro" id="IPR002225">
    <property type="entry name" value="3Beta_OHSteriod_DH/Estase"/>
</dbReference>